<dbReference type="WBParaSite" id="TMUE_1000003481.1">
    <property type="protein sequence ID" value="TMUE_1000003481.1"/>
    <property type="gene ID" value="WBGene00298729"/>
</dbReference>
<dbReference type="FunFam" id="3.30.160.60:FF:000931">
    <property type="entry name" value="zinc finger protein 697"/>
    <property type="match status" value="1"/>
</dbReference>
<keyword evidence="7" id="KW-0805">Transcription regulation</keyword>
<proteinExistence type="inferred from homology"/>
<dbReference type="STRING" id="70415.A0A5S6Q848"/>
<evidence type="ECO:0000313" key="13">
    <source>
        <dbReference type="Proteomes" id="UP000046395"/>
    </source>
</evidence>
<keyword evidence="13" id="KW-1185">Reference proteome</keyword>
<dbReference type="PROSITE" id="PS50157">
    <property type="entry name" value="ZINC_FINGER_C2H2_2"/>
    <property type="match status" value="4"/>
</dbReference>
<dbReference type="FunFam" id="3.30.160.60:FF:002716">
    <property type="entry name" value="Zinc finger protein 212"/>
    <property type="match status" value="1"/>
</dbReference>
<evidence type="ECO:0000256" key="11">
    <source>
        <dbReference type="PROSITE-ProRule" id="PRU00042"/>
    </source>
</evidence>
<keyword evidence="5 11" id="KW-0863">Zinc-finger</keyword>
<dbReference type="Proteomes" id="UP000046395">
    <property type="component" value="Unassembled WGS sequence"/>
</dbReference>
<dbReference type="Pfam" id="PF00096">
    <property type="entry name" value="zf-C2H2"/>
    <property type="match status" value="4"/>
</dbReference>
<comment type="subcellular location">
    <subcellularLocation>
        <location evidence="1">Nucleus</location>
    </subcellularLocation>
</comment>
<evidence type="ECO:0000256" key="2">
    <source>
        <dbReference type="ARBA" id="ARBA00006991"/>
    </source>
</evidence>
<organism evidence="13 14">
    <name type="scientific">Trichuris muris</name>
    <name type="common">Mouse whipworm</name>
    <dbReference type="NCBI Taxonomy" id="70415"/>
    <lineage>
        <taxon>Eukaryota</taxon>
        <taxon>Metazoa</taxon>
        <taxon>Ecdysozoa</taxon>
        <taxon>Nematoda</taxon>
        <taxon>Enoplea</taxon>
        <taxon>Dorylaimia</taxon>
        <taxon>Trichinellida</taxon>
        <taxon>Trichuridae</taxon>
        <taxon>Trichuris</taxon>
    </lineage>
</organism>
<dbReference type="InterPro" id="IPR013087">
    <property type="entry name" value="Znf_C2H2_type"/>
</dbReference>
<evidence type="ECO:0000256" key="4">
    <source>
        <dbReference type="ARBA" id="ARBA00022737"/>
    </source>
</evidence>
<evidence type="ECO:0000259" key="12">
    <source>
        <dbReference type="PROSITE" id="PS50157"/>
    </source>
</evidence>
<feature type="domain" description="C2H2-type" evidence="12">
    <location>
        <begin position="310"/>
        <end position="337"/>
    </location>
</feature>
<keyword evidence="3" id="KW-0479">Metal-binding</keyword>
<keyword evidence="6" id="KW-0862">Zinc</keyword>
<evidence type="ECO:0000256" key="7">
    <source>
        <dbReference type="ARBA" id="ARBA00023015"/>
    </source>
</evidence>
<evidence type="ECO:0000256" key="1">
    <source>
        <dbReference type="ARBA" id="ARBA00004123"/>
    </source>
</evidence>
<evidence type="ECO:0000256" key="9">
    <source>
        <dbReference type="ARBA" id="ARBA00023163"/>
    </source>
</evidence>
<dbReference type="GO" id="GO:0005634">
    <property type="term" value="C:nucleus"/>
    <property type="evidence" value="ECO:0007669"/>
    <property type="project" value="UniProtKB-SubCell"/>
</dbReference>
<keyword evidence="10" id="KW-0539">Nucleus</keyword>
<dbReference type="GO" id="GO:0000978">
    <property type="term" value="F:RNA polymerase II cis-regulatory region sequence-specific DNA binding"/>
    <property type="evidence" value="ECO:0007669"/>
    <property type="project" value="TreeGrafter"/>
</dbReference>
<sequence>MNPQDLPYFDEDSFFDEFKSAQGLFASPPSAMCSSRRITMSHCSGYANEASCPKFLPSPSDATAEAGLTCQQSIAAYRYDRKCRPAAKPSCEHLRPEAIQPYAYCGKAQDIQHSGIPHESALPLQYNWSLPAHDWAVEGSYAAASSSMTDSQTSVLYWNQYLPGIDATGNTSAHQLEMPRDQCAEHCVSIFECRRAGGQNTEQSNDFNLQDQRTEVGKPSSVHRPYLCTLCGKSFVQKGSLKAHRRTHSGEKPFSCPICHRLFTQTSSLMTHKRTHTGEKPYRCIYCVKAFSDNSTLTKHMRTHTGQKPYQCNFCTMKFTQSGNLSRHMKTHQTNLEIT</sequence>
<dbReference type="SUPFAM" id="SSF57667">
    <property type="entry name" value="beta-beta-alpha zinc fingers"/>
    <property type="match status" value="2"/>
</dbReference>
<dbReference type="PANTHER" id="PTHR23235:SF142">
    <property type="entry name" value="ZINC FINGER PROTEIN 384"/>
    <property type="match status" value="1"/>
</dbReference>
<protein>
    <submittedName>
        <fullName evidence="14">C2H2-type domain-containing protein</fullName>
    </submittedName>
</protein>
<keyword evidence="8" id="KW-0238">DNA-binding</keyword>
<evidence type="ECO:0000313" key="14">
    <source>
        <dbReference type="WBParaSite" id="TMUE_1000003481.1"/>
    </source>
</evidence>
<feature type="domain" description="C2H2-type" evidence="12">
    <location>
        <begin position="226"/>
        <end position="253"/>
    </location>
</feature>
<reference evidence="14" key="1">
    <citation type="submission" date="2019-12" db="UniProtKB">
        <authorList>
            <consortium name="WormBaseParasite"/>
        </authorList>
    </citation>
    <scope>IDENTIFICATION</scope>
</reference>
<dbReference type="FunFam" id="3.30.160.60:FF:002343">
    <property type="entry name" value="Zinc finger protein 33A"/>
    <property type="match status" value="1"/>
</dbReference>
<evidence type="ECO:0000256" key="8">
    <source>
        <dbReference type="ARBA" id="ARBA00023125"/>
    </source>
</evidence>
<comment type="similarity">
    <text evidence="2">Belongs to the krueppel C2H2-type zinc-finger protein family.</text>
</comment>
<dbReference type="PANTHER" id="PTHR23235">
    <property type="entry name" value="KRUEPPEL-LIKE TRANSCRIPTION FACTOR"/>
    <property type="match status" value="1"/>
</dbReference>
<evidence type="ECO:0000256" key="6">
    <source>
        <dbReference type="ARBA" id="ARBA00022833"/>
    </source>
</evidence>
<name>A0A5S6Q848_TRIMR</name>
<feature type="domain" description="C2H2-type" evidence="12">
    <location>
        <begin position="282"/>
        <end position="309"/>
    </location>
</feature>
<evidence type="ECO:0000256" key="10">
    <source>
        <dbReference type="ARBA" id="ARBA00023242"/>
    </source>
</evidence>
<dbReference type="PROSITE" id="PS00028">
    <property type="entry name" value="ZINC_FINGER_C2H2_1"/>
    <property type="match status" value="4"/>
</dbReference>
<keyword evidence="9" id="KW-0804">Transcription</keyword>
<dbReference type="InterPro" id="IPR036236">
    <property type="entry name" value="Znf_C2H2_sf"/>
</dbReference>
<dbReference type="Gene3D" id="3.30.160.60">
    <property type="entry name" value="Classic Zinc Finger"/>
    <property type="match status" value="4"/>
</dbReference>
<dbReference type="GO" id="GO:0000981">
    <property type="term" value="F:DNA-binding transcription factor activity, RNA polymerase II-specific"/>
    <property type="evidence" value="ECO:0007669"/>
    <property type="project" value="TreeGrafter"/>
</dbReference>
<dbReference type="GO" id="GO:0008270">
    <property type="term" value="F:zinc ion binding"/>
    <property type="evidence" value="ECO:0007669"/>
    <property type="project" value="UniProtKB-KW"/>
</dbReference>
<dbReference type="FunFam" id="3.30.160.60:FF:000264">
    <property type="entry name" value="Zinc finger protein 236"/>
    <property type="match status" value="1"/>
</dbReference>
<accession>A0A5S6Q848</accession>
<dbReference type="AlphaFoldDB" id="A0A5S6Q848"/>
<evidence type="ECO:0000256" key="3">
    <source>
        <dbReference type="ARBA" id="ARBA00022723"/>
    </source>
</evidence>
<dbReference type="SMART" id="SM00355">
    <property type="entry name" value="ZnF_C2H2"/>
    <property type="match status" value="4"/>
</dbReference>
<feature type="domain" description="C2H2-type" evidence="12">
    <location>
        <begin position="254"/>
        <end position="281"/>
    </location>
</feature>
<evidence type="ECO:0000256" key="5">
    <source>
        <dbReference type="ARBA" id="ARBA00022771"/>
    </source>
</evidence>
<keyword evidence="4" id="KW-0677">Repeat</keyword>